<protein>
    <submittedName>
        <fullName evidence="1">Uncharacterized protein</fullName>
    </submittedName>
</protein>
<sequence length="181" mass="19785">MVDNGVADIKRGILVDIDLVNQSGISAGGNGRHNKCKRWGGGNRNNVGLLYAADPIQDRADIGQGINCDWNGPVRISTEIVGYRDTGQRGRACVGDGQHIGHIVAEDIIIVDRSFSKRKGIGDIPVCNVGQRGSAVIGKLCLVCKCRHGIHRSFNIHNETTVSLNTFYEMPLYYVRRQLSI</sequence>
<comment type="caution">
    <text evidence="1">The sequence shown here is derived from an EMBL/GenBank/DDBJ whole genome shotgun (WGS) entry which is preliminary data.</text>
</comment>
<name>A0A644YPW3_9ZZZZ</name>
<dbReference type="AlphaFoldDB" id="A0A644YPW3"/>
<dbReference type="EMBL" id="VSSQ01005843">
    <property type="protein sequence ID" value="MPM30635.1"/>
    <property type="molecule type" value="Genomic_DNA"/>
</dbReference>
<reference evidence="1" key="1">
    <citation type="submission" date="2019-08" db="EMBL/GenBank/DDBJ databases">
        <authorList>
            <person name="Kucharzyk K."/>
            <person name="Murdoch R.W."/>
            <person name="Higgins S."/>
            <person name="Loffler F."/>
        </authorList>
    </citation>
    <scope>NUCLEOTIDE SEQUENCE</scope>
</reference>
<organism evidence="1">
    <name type="scientific">bioreactor metagenome</name>
    <dbReference type="NCBI Taxonomy" id="1076179"/>
    <lineage>
        <taxon>unclassified sequences</taxon>
        <taxon>metagenomes</taxon>
        <taxon>ecological metagenomes</taxon>
    </lineage>
</organism>
<proteinExistence type="predicted"/>
<evidence type="ECO:0000313" key="1">
    <source>
        <dbReference type="EMBL" id="MPM30635.1"/>
    </source>
</evidence>
<gene>
    <name evidence="1" type="ORF">SDC9_77185</name>
</gene>
<accession>A0A644YPW3</accession>